<dbReference type="Pfam" id="PF04290">
    <property type="entry name" value="DctQ"/>
    <property type="match status" value="1"/>
</dbReference>
<organism evidence="12 13">
    <name type="scientific">Acidiphilium cryptum (strain JF-5)</name>
    <dbReference type="NCBI Taxonomy" id="349163"/>
    <lineage>
        <taxon>Bacteria</taxon>
        <taxon>Pseudomonadati</taxon>
        <taxon>Pseudomonadota</taxon>
        <taxon>Alphaproteobacteria</taxon>
        <taxon>Acetobacterales</taxon>
        <taxon>Acidocellaceae</taxon>
        <taxon>Acidiphilium</taxon>
    </lineage>
</organism>
<evidence type="ECO:0000259" key="10">
    <source>
        <dbReference type="Pfam" id="PF04290"/>
    </source>
</evidence>
<feature type="transmembrane region" description="Helical" evidence="9">
    <location>
        <begin position="362"/>
        <end position="383"/>
    </location>
</feature>
<accession>A5FWF9</accession>
<dbReference type="HOGENOM" id="CLU_019824_4_1_5"/>
<feature type="transmembrane region" description="Helical" evidence="9">
    <location>
        <begin position="198"/>
        <end position="228"/>
    </location>
</feature>
<dbReference type="EMBL" id="CP000697">
    <property type="protein sequence ID" value="ABQ29941.1"/>
    <property type="molecule type" value="Genomic_DNA"/>
</dbReference>
<evidence type="ECO:0000256" key="1">
    <source>
        <dbReference type="ARBA" id="ARBA00004429"/>
    </source>
</evidence>
<feature type="transmembrane region" description="Helical" evidence="9">
    <location>
        <begin position="591"/>
        <end position="612"/>
    </location>
</feature>
<keyword evidence="6 9" id="KW-1133">Transmembrane helix</keyword>
<feature type="transmembrane region" description="Helical" evidence="9">
    <location>
        <begin position="289"/>
        <end position="318"/>
    </location>
</feature>
<evidence type="ECO:0000313" key="13">
    <source>
        <dbReference type="Proteomes" id="UP000000245"/>
    </source>
</evidence>
<dbReference type="NCBIfam" id="TIGR00786">
    <property type="entry name" value="dctM"/>
    <property type="match status" value="1"/>
</dbReference>
<feature type="transmembrane region" description="Helical" evidence="9">
    <location>
        <begin position="106"/>
        <end position="125"/>
    </location>
</feature>
<dbReference type="STRING" id="349163.Acry_0720"/>
<evidence type="ECO:0000256" key="8">
    <source>
        <dbReference type="RuleBase" id="RU369079"/>
    </source>
</evidence>
<feature type="transmembrane region" description="Helical" evidence="9">
    <location>
        <begin position="20"/>
        <end position="45"/>
    </location>
</feature>
<name>A5FWF9_ACICJ</name>
<feature type="transmembrane region" description="Helical" evidence="9">
    <location>
        <begin position="168"/>
        <end position="186"/>
    </location>
</feature>
<feature type="transmembrane region" description="Helical" evidence="9">
    <location>
        <begin position="466"/>
        <end position="488"/>
    </location>
</feature>
<evidence type="ECO:0000256" key="4">
    <source>
        <dbReference type="ARBA" id="ARBA00022519"/>
    </source>
</evidence>
<proteinExistence type="predicted"/>
<keyword evidence="3" id="KW-1003">Cell membrane</keyword>
<dbReference type="PANTHER" id="PTHR33362:SF2">
    <property type="entry name" value="TRAP TRANSPORTER LARGE PERMEASE PROTEIN"/>
    <property type="match status" value="1"/>
</dbReference>
<feature type="transmembrane region" description="Helical" evidence="9">
    <location>
        <begin position="60"/>
        <end position="77"/>
    </location>
</feature>
<keyword evidence="2 8" id="KW-0813">Transport</keyword>
<dbReference type="AlphaFoldDB" id="A5FWF9"/>
<dbReference type="GO" id="GO:0022857">
    <property type="term" value="F:transmembrane transporter activity"/>
    <property type="evidence" value="ECO:0007669"/>
    <property type="project" value="UniProtKB-UniRule"/>
</dbReference>
<sequence length="613" mass="64188">MQACSATMASGRMRRPVARIADAALDGAGVVLLAVEVLVLFAGIIARTVFIHPLIWSTEFARLVFVWLTMIDAAIAVRDDRHMRMTALVHSLPAHWQARFRAGADVIQLASVLAMIGPSLVFLQVEQLSSLSQLGISSAWEAAGLVAGFALIALYLLRDLFAHRGGDFWRGAVGAAVIVGAAWLAGRALAADTLAEVIFVFIAMLFATVLAGVPIAFAFGFCTTFYLMVTQGAPLAVMASQVEQGTSSIILLAVPLFVLLGGLLTVTRLAPAMMRFLTELIGPVKGGLFYVLIGGILLVSGISGAKTADLAAVAPIVVPEMKRQKIDEGHILSVVSCCGAMAETIPPSIVLIIIGAVTGTSISALFAAGLMPAILLAVILALLSRIWAGADAAAAAPRVPARRVLRSFLHGLPALALPFVIRFAVIDGIATATEVATIGTVYAIVLGVVFYGGFRPAALYDCAAKAVGLSGAIMFIIAVATAMSWTLTQSGFADDITRLMLALPGGRYGFLLGSIFLMIVLGSILEGIPILVLFGPILFPIARTLHIGDVRYGIIVILAMGIGLFAPPFGLGYYAAGIMTDIDPNRALKTIWGYLAALVLGLLAIAFVPWGAL</sequence>
<dbReference type="Pfam" id="PF06808">
    <property type="entry name" value="DctM"/>
    <property type="match status" value="1"/>
</dbReference>
<dbReference type="PANTHER" id="PTHR33362">
    <property type="entry name" value="SIALIC ACID TRAP TRANSPORTER PERMEASE PROTEIN SIAT-RELATED"/>
    <property type="match status" value="1"/>
</dbReference>
<evidence type="ECO:0000259" key="11">
    <source>
        <dbReference type="Pfam" id="PF06808"/>
    </source>
</evidence>
<reference evidence="12 13" key="1">
    <citation type="submission" date="2007-05" db="EMBL/GenBank/DDBJ databases">
        <title>Complete sequence of chromosome of Acidiphilium cryptum JF-5.</title>
        <authorList>
            <consortium name="US DOE Joint Genome Institute"/>
            <person name="Copeland A."/>
            <person name="Lucas S."/>
            <person name="Lapidus A."/>
            <person name="Barry K."/>
            <person name="Detter J.C."/>
            <person name="Glavina del Rio T."/>
            <person name="Hammon N."/>
            <person name="Israni S."/>
            <person name="Dalin E."/>
            <person name="Tice H."/>
            <person name="Pitluck S."/>
            <person name="Sims D."/>
            <person name="Brettin T."/>
            <person name="Bruce D."/>
            <person name="Han C."/>
            <person name="Schmutz J."/>
            <person name="Larimer F."/>
            <person name="Land M."/>
            <person name="Hauser L."/>
            <person name="Kyrpides N."/>
            <person name="Kim E."/>
            <person name="Magnuson T."/>
            <person name="Richardson P."/>
        </authorList>
    </citation>
    <scope>NUCLEOTIDE SEQUENCE [LARGE SCALE GENOMIC DNA]</scope>
    <source>
        <strain evidence="12 13">JF-5</strain>
    </source>
</reference>
<dbReference type="InterPro" id="IPR004681">
    <property type="entry name" value="TRAP_DctM"/>
</dbReference>
<keyword evidence="13" id="KW-1185">Reference proteome</keyword>
<dbReference type="eggNOG" id="COG1593">
    <property type="taxonomic scope" value="Bacteria"/>
</dbReference>
<evidence type="ECO:0000256" key="3">
    <source>
        <dbReference type="ARBA" id="ARBA00022475"/>
    </source>
</evidence>
<gene>
    <name evidence="12" type="ordered locus">Acry_0720</name>
</gene>
<feature type="transmembrane region" description="Helical" evidence="9">
    <location>
        <begin position="508"/>
        <end position="538"/>
    </location>
</feature>
<evidence type="ECO:0000256" key="5">
    <source>
        <dbReference type="ARBA" id="ARBA00022692"/>
    </source>
</evidence>
<comment type="function">
    <text evidence="8">Part of the tripartite ATP-independent periplasmic (TRAP) transport system.</text>
</comment>
<evidence type="ECO:0000256" key="9">
    <source>
        <dbReference type="SAM" id="Phobius"/>
    </source>
</evidence>
<keyword evidence="4 8" id="KW-0997">Cell inner membrane</keyword>
<feature type="transmembrane region" description="Helical" evidence="9">
    <location>
        <begin position="249"/>
        <end position="269"/>
    </location>
</feature>
<protein>
    <submittedName>
        <fullName evidence="12">TRAP C4-dicarboxylate transport system permease DctM subunit</fullName>
    </submittedName>
</protein>
<comment type="subcellular location">
    <subcellularLocation>
        <location evidence="1 8">Cell inner membrane</location>
        <topology evidence="1 8">Multi-pass membrane protein</topology>
    </subcellularLocation>
</comment>
<feature type="transmembrane region" description="Helical" evidence="9">
    <location>
        <begin position="330"/>
        <end position="356"/>
    </location>
</feature>
<dbReference type="KEGG" id="acr:Acry_0720"/>
<keyword evidence="7 9" id="KW-0472">Membrane</keyword>
<dbReference type="GO" id="GO:0005886">
    <property type="term" value="C:plasma membrane"/>
    <property type="evidence" value="ECO:0007669"/>
    <property type="project" value="UniProtKB-SubCell"/>
</dbReference>
<dbReference type="Proteomes" id="UP000000245">
    <property type="component" value="Chromosome"/>
</dbReference>
<evidence type="ECO:0000256" key="6">
    <source>
        <dbReference type="ARBA" id="ARBA00022989"/>
    </source>
</evidence>
<feature type="transmembrane region" description="Helical" evidence="9">
    <location>
        <begin position="550"/>
        <end position="571"/>
    </location>
</feature>
<feature type="transmembrane region" description="Helical" evidence="9">
    <location>
        <begin position="137"/>
        <end position="156"/>
    </location>
</feature>
<feature type="domain" description="TRAP C4-dicarboxylate transport system permease DctM subunit" evidence="11">
    <location>
        <begin position="203"/>
        <end position="610"/>
    </location>
</feature>
<dbReference type="InterPro" id="IPR010656">
    <property type="entry name" value="DctM"/>
</dbReference>
<dbReference type="InterPro" id="IPR055348">
    <property type="entry name" value="DctQ"/>
</dbReference>
<feature type="domain" description="Tripartite ATP-independent periplasmic transporters DctQ component" evidence="10">
    <location>
        <begin position="37"/>
        <end position="161"/>
    </location>
</feature>
<feature type="transmembrane region" description="Helical" evidence="9">
    <location>
        <begin position="435"/>
        <end position="454"/>
    </location>
</feature>
<evidence type="ECO:0000256" key="2">
    <source>
        <dbReference type="ARBA" id="ARBA00022448"/>
    </source>
</evidence>
<keyword evidence="5 9" id="KW-0812">Transmembrane</keyword>
<feature type="transmembrane region" description="Helical" evidence="9">
    <location>
        <begin position="404"/>
        <end position="423"/>
    </location>
</feature>
<evidence type="ECO:0000313" key="12">
    <source>
        <dbReference type="EMBL" id="ABQ29941.1"/>
    </source>
</evidence>
<dbReference type="eggNOG" id="COG3090">
    <property type="taxonomic scope" value="Bacteria"/>
</dbReference>
<evidence type="ECO:0000256" key="7">
    <source>
        <dbReference type="ARBA" id="ARBA00023136"/>
    </source>
</evidence>